<dbReference type="SUPFAM" id="SSF69737">
    <property type="entry name" value="Urease metallochaperone UreE, C-terminal domain"/>
    <property type="match status" value="1"/>
</dbReference>
<dbReference type="GO" id="GO:0006457">
    <property type="term" value="P:protein folding"/>
    <property type="evidence" value="ECO:0007669"/>
    <property type="project" value="InterPro"/>
</dbReference>
<dbReference type="GO" id="GO:0005737">
    <property type="term" value="C:cytoplasm"/>
    <property type="evidence" value="ECO:0007669"/>
    <property type="project" value="UniProtKB-SubCell"/>
</dbReference>
<reference evidence="8 9" key="1">
    <citation type="submission" date="2019-08" db="EMBL/GenBank/DDBJ databases">
        <authorList>
            <person name="Peeters C."/>
        </authorList>
    </citation>
    <scope>NUCLEOTIDE SEQUENCE [LARGE SCALE GENOMIC DNA]</scope>
    <source>
        <strain evidence="8 9">LMG 31115</strain>
    </source>
</reference>
<comment type="similarity">
    <text evidence="5">Belongs to the UreE family.</text>
</comment>
<organism evidence="8 9">
    <name type="scientific">Pandoraea iniqua</name>
    <dbReference type="NCBI Taxonomy" id="2508288"/>
    <lineage>
        <taxon>Bacteria</taxon>
        <taxon>Pseudomonadati</taxon>
        <taxon>Pseudomonadota</taxon>
        <taxon>Betaproteobacteria</taxon>
        <taxon>Burkholderiales</taxon>
        <taxon>Burkholderiaceae</taxon>
        <taxon>Pandoraea</taxon>
    </lineage>
</organism>
<dbReference type="NCBIfam" id="NF009762">
    <property type="entry name" value="PRK13263.1"/>
    <property type="match status" value="1"/>
</dbReference>
<dbReference type="Pfam" id="PF02814">
    <property type="entry name" value="UreE_N"/>
    <property type="match status" value="1"/>
</dbReference>
<gene>
    <name evidence="5 8" type="primary">ureE</name>
    <name evidence="8" type="ORF">PIN31115_00561</name>
</gene>
<keyword evidence="3 5" id="KW-0533">Nickel</keyword>
<feature type="compositionally biased region" description="Basic and acidic residues" evidence="6">
    <location>
        <begin position="214"/>
        <end position="255"/>
    </location>
</feature>
<dbReference type="Pfam" id="PF05194">
    <property type="entry name" value="UreE_C"/>
    <property type="match status" value="1"/>
</dbReference>
<keyword evidence="4 5" id="KW-0143">Chaperone</keyword>
<feature type="compositionally biased region" description="Basic residues" evidence="6">
    <location>
        <begin position="256"/>
        <end position="266"/>
    </location>
</feature>
<keyword evidence="9" id="KW-1185">Reference proteome</keyword>
<feature type="compositionally biased region" description="Basic and acidic residues" evidence="6">
    <location>
        <begin position="269"/>
        <end position="279"/>
    </location>
</feature>
<comment type="subcellular location">
    <subcellularLocation>
        <location evidence="1 5">Cytoplasm</location>
    </subcellularLocation>
</comment>
<feature type="region of interest" description="Disordered" evidence="6">
    <location>
        <begin position="1"/>
        <end position="40"/>
    </location>
</feature>
<dbReference type="InterPro" id="IPR036118">
    <property type="entry name" value="UreE_N_sf"/>
</dbReference>
<dbReference type="SUPFAM" id="SSF69287">
    <property type="entry name" value="Urease metallochaperone UreE, N-terminal domain"/>
    <property type="match status" value="1"/>
</dbReference>
<dbReference type="GO" id="GO:0016151">
    <property type="term" value="F:nickel cation binding"/>
    <property type="evidence" value="ECO:0007669"/>
    <property type="project" value="UniProtKB-UniRule"/>
</dbReference>
<accession>A0A5E4S512</accession>
<protein>
    <recommendedName>
        <fullName evidence="5">Urease accessory protein UreE</fullName>
    </recommendedName>
</protein>
<dbReference type="Proteomes" id="UP000333828">
    <property type="component" value="Unassembled WGS sequence"/>
</dbReference>
<dbReference type="AlphaFoldDB" id="A0A5E4S512"/>
<evidence type="ECO:0000256" key="2">
    <source>
        <dbReference type="ARBA" id="ARBA00022490"/>
    </source>
</evidence>
<evidence type="ECO:0000256" key="1">
    <source>
        <dbReference type="ARBA" id="ARBA00004496"/>
    </source>
</evidence>
<proteinExistence type="inferred from homology"/>
<dbReference type="CDD" id="cd00571">
    <property type="entry name" value="UreE"/>
    <property type="match status" value="1"/>
</dbReference>
<dbReference type="NCBIfam" id="NF009751">
    <property type="entry name" value="PRK13261.1-1"/>
    <property type="match status" value="1"/>
</dbReference>
<dbReference type="GO" id="GO:0051082">
    <property type="term" value="F:unfolded protein binding"/>
    <property type="evidence" value="ECO:0007669"/>
    <property type="project" value="UniProtKB-UniRule"/>
</dbReference>
<evidence type="ECO:0000313" key="9">
    <source>
        <dbReference type="Proteomes" id="UP000333828"/>
    </source>
</evidence>
<dbReference type="GO" id="GO:0019627">
    <property type="term" value="P:urea metabolic process"/>
    <property type="evidence" value="ECO:0007669"/>
    <property type="project" value="InterPro"/>
</dbReference>
<keyword evidence="2 5" id="KW-0963">Cytoplasm</keyword>
<dbReference type="InterPro" id="IPR012406">
    <property type="entry name" value="UreE"/>
</dbReference>
<evidence type="ECO:0000259" key="7">
    <source>
        <dbReference type="SMART" id="SM00988"/>
    </source>
</evidence>
<feature type="domain" description="UreE urease accessory N-terminal" evidence="7">
    <location>
        <begin position="46"/>
        <end position="109"/>
    </location>
</feature>
<dbReference type="HAMAP" id="MF_00822">
    <property type="entry name" value="UreE"/>
    <property type="match status" value="1"/>
</dbReference>
<dbReference type="Gene3D" id="3.30.70.790">
    <property type="entry name" value="UreE, C-terminal domain"/>
    <property type="match status" value="1"/>
</dbReference>
<dbReference type="InterPro" id="IPR004029">
    <property type="entry name" value="UreE_N"/>
</dbReference>
<dbReference type="EMBL" id="CABPSI010000001">
    <property type="protein sequence ID" value="VVD70283.1"/>
    <property type="molecule type" value="Genomic_DNA"/>
</dbReference>
<comment type="function">
    <text evidence="5">Involved in urease metallocenter assembly. Binds nickel. Probably functions as a nickel donor during metallocenter assembly.</text>
</comment>
<evidence type="ECO:0000256" key="5">
    <source>
        <dbReference type="HAMAP-Rule" id="MF_00822"/>
    </source>
</evidence>
<sequence length="307" mass="32536">MSQASDSAPDYAPDSSSHLHADDAADAVSSSSSTSSSATLRRVEKRFEAGRIAAPLARRAPALVLPFDARGKSRLRATLETGEEVAVFLPRGTVLRGGDVLVADDGGLIRVEAAPETVLLVTASTPLALTRAAYHLGNRHTPVEVGDGYLKLESDPVLRDMLLRLDVDVAEALMPFEPEAGAYGGGHKHGHDATFAEDYALAQQVFHEHHGHSHDHGHGHSHSHDHDHGHSHEHVHTAECGHDHGHVHGPDCGHDHAHHGHTHAPAHVHGPDCGHDHAHTSSNEDDASVKPSPSSAPDDGKSGQSSH</sequence>
<evidence type="ECO:0000256" key="6">
    <source>
        <dbReference type="SAM" id="MobiDB-lite"/>
    </source>
</evidence>
<dbReference type="GO" id="GO:0065003">
    <property type="term" value="P:protein-containing complex assembly"/>
    <property type="evidence" value="ECO:0007669"/>
    <property type="project" value="InterPro"/>
</dbReference>
<name>A0A5E4S512_9BURK</name>
<feature type="region of interest" description="Disordered" evidence="6">
    <location>
        <begin position="208"/>
        <end position="307"/>
    </location>
</feature>
<feature type="compositionally biased region" description="Low complexity" evidence="6">
    <location>
        <begin position="26"/>
        <end position="40"/>
    </location>
</feature>
<evidence type="ECO:0000313" key="8">
    <source>
        <dbReference type="EMBL" id="VVD70283.1"/>
    </source>
</evidence>
<feature type="compositionally biased region" description="Low complexity" evidence="6">
    <location>
        <begin position="1"/>
        <end position="16"/>
    </location>
</feature>
<dbReference type="InterPro" id="IPR007864">
    <property type="entry name" value="UreE_C_dom"/>
</dbReference>
<dbReference type="Gene3D" id="2.60.260.20">
    <property type="entry name" value="Urease metallochaperone UreE, N-terminal domain"/>
    <property type="match status" value="1"/>
</dbReference>
<evidence type="ECO:0000256" key="3">
    <source>
        <dbReference type="ARBA" id="ARBA00022596"/>
    </source>
</evidence>
<dbReference type="SMART" id="SM00988">
    <property type="entry name" value="UreE_N"/>
    <property type="match status" value="1"/>
</dbReference>
<evidence type="ECO:0000256" key="4">
    <source>
        <dbReference type="ARBA" id="ARBA00023186"/>
    </source>
</evidence>